<evidence type="ECO:0000256" key="3">
    <source>
        <dbReference type="ARBA" id="ARBA00022553"/>
    </source>
</evidence>
<accession>A0A1J4NWX9</accession>
<name>A0A1J4NWX9_9ACTN</name>
<dbReference type="GO" id="GO:0016020">
    <property type="term" value="C:membrane"/>
    <property type="evidence" value="ECO:0007669"/>
    <property type="project" value="InterPro"/>
</dbReference>
<dbReference type="AlphaFoldDB" id="A0A1J4NWX9"/>
<dbReference type="GO" id="GO:0005524">
    <property type="term" value="F:ATP binding"/>
    <property type="evidence" value="ECO:0007669"/>
    <property type="project" value="UniProtKB-KW"/>
</dbReference>
<feature type="domain" description="Histidine kinase/HSP90-like ATPase" evidence="11">
    <location>
        <begin position="336"/>
        <end position="426"/>
    </location>
</feature>
<dbReference type="RefSeq" id="WP_046587485.1">
    <property type="nucleotide sequence ID" value="NZ_LAVA02000034.1"/>
</dbReference>
<organism evidence="13 14">
    <name type="scientific">Streptomyces mangrovisoli</name>
    <dbReference type="NCBI Taxonomy" id="1428628"/>
    <lineage>
        <taxon>Bacteria</taxon>
        <taxon>Bacillati</taxon>
        <taxon>Actinomycetota</taxon>
        <taxon>Actinomycetes</taxon>
        <taxon>Kitasatosporales</taxon>
        <taxon>Streptomycetaceae</taxon>
        <taxon>Streptomyces</taxon>
    </lineage>
</organism>
<dbReference type="InterPro" id="IPR036890">
    <property type="entry name" value="HATPase_C_sf"/>
</dbReference>
<evidence type="ECO:0000256" key="9">
    <source>
        <dbReference type="SAM" id="MobiDB-lite"/>
    </source>
</evidence>
<feature type="transmembrane region" description="Helical" evidence="10">
    <location>
        <begin position="111"/>
        <end position="129"/>
    </location>
</feature>
<dbReference type="Gene3D" id="3.30.565.10">
    <property type="entry name" value="Histidine kinase-like ATPase, C-terminal domain"/>
    <property type="match status" value="1"/>
</dbReference>
<feature type="transmembrane region" description="Helical" evidence="10">
    <location>
        <begin position="136"/>
        <end position="155"/>
    </location>
</feature>
<keyword evidence="14" id="KW-1185">Reference proteome</keyword>
<dbReference type="Pfam" id="PF07730">
    <property type="entry name" value="HisKA_3"/>
    <property type="match status" value="1"/>
</dbReference>
<comment type="catalytic activity">
    <reaction evidence="1">
        <text>ATP + protein L-histidine = ADP + protein N-phospho-L-histidine.</text>
        <dbReference type="EC" id="2.7.13.3"/>
    </reaction>
</comment>
<dbReference type="EMBL" id="LAVA02000034">
    <property type="protein sequence ID" value="OIJ66851.1"/>
    <property type="molecule type" value="Genomic_DNA"/>
</dbReference>
<evidence type="ECO:0000313" key="13">
    <source>
        <dbReference type="EMBL" id="OIJ66851.1"/>
    </source>
</evidence>
<reference evidence="13" key="1">
    <citation type="submission" date="2016-10" db="EMBL/GenBank/DDBJ databases">
        <title>Genome sequence of Streptomyces mangrovisoli MUSC 149.</title>
        <authorList>
            <person name="Lee L.-H."/>
            <person name="Ser H.-L."/>
        </authorList>
    </citation>
    <scope>NUCLEOTIDE SEQUENCE [LARGE SCALE GENOMIC DNA]</scope>
    <source>
        <strain evidence="13">MUSC 149</strain>
    </source>
</reference>
<dbReference type="InterPro" id="IPR011712">
    <property type="entry name" value="Sig_transdc_His_kin_sub3_dim/P"/>
</dbReference>
<dbReference type="PANTHER" id="PTHR24421:SF10">
    <property type="entry name" value="NITRATE_NITRITE SENSOR PROTEIN NARQ"/>
    <property type="match status" value="1"/>
</dbReference>
<protein>
    <recommendedName>
        <fullName evidence="2">histidine kinase</fullName>
        <ecNumber evidence="2">2.7.13.3</ecNumber>
    </recommendedName>
</protein>
<dbReference type="InterPro" id="IPR050482">
    <property type="entry name" value="Sensor_HK_TwoCompSys"/>
</dbReference>
<feature type="transmembrane region" description="Helical" evidence="10">
    <location>
        <begin position="66"/>
        <end position="85"/>
    </location>
</feature>
<evidence type="ECO:0000256" key="2">
    <source>
        <dbReference type="ARBA" id="ARBA00012438"/>
    </source>
</evidence>
<dbReference type="CDD" id="cd16917">
    <property type="entry name" value="HATPase_UhpB-NarQ-NarX-like"/>
    <property type="match status" value="1"/>
</dbReference>
<comment type="caution">
    <text evidence="13">The sequence shown here is derived from an EMBL/GenBank/DDBJ whole genome shotgun (WGS) entry which is preliminary data.</text>
</comment>
<sequence length="428" mass="45116">MTKTALTRLRVRLRAAGDDLTRPAGPRPTPTPAGRAFDTGLALLLGVMSAQFAMGDLYEESHRHGTGGLAALLVLVAVAAGALAWRRSHPLTVLWIVMAANALTPHDATRLTFYALIIAAYSAAAHSPYRTATMLSLGPTVVLAVVVGRSVPYVPGMDVEPTVPVQWVPLLVSVPLVVTAVGLRTWRERAAESRTRLSAVERARTEELRVAVEHERARIARELHDVVTHNVSVMVIQAGAARKILDRSPDEAREALLAVESGGRAAMAELRHVMGLLTMDTEDDAHDGGDGGEAGRLAPQPGLGRLDSLVERVRAGGVDVTLAVHGPARPLPPGIELAAYRVVQEALTNTVKHATGARASVRVDYGADDLRVEVADSGGAPGPSATAGDGRGLIGLRERLAVYGGTLDAAPRLLGGYRVQALIPLDQA</sequence>
<evidence type="ECO:0000256" key="6">
    <source>
        <dbReference type="ARBA" id="ARBA00022777"/>
    </source>
</evidence>
<evidence type="ECO:0000259" key="11">
    <source>
        <dbReference type="Pfam" id="PF02518"/>
    </source>
</evidence>
<keyword evidence="6 13" id="KW-0418">Kinase</keyword>
<gene>
    <name evidence="13" type="ORF">WN71_015575</name>
</gene>
<dbReference type="Proteomes" id="UP000034196">
    <property type="component" value="Unassembled WGS sequence"/>
</dbReference>
<keyword evidence="8" id="KW-0902">Two-component regulatory system</keyword>
<dbReference type="GO" id="GO:0046983">
    <property type="term" value="F:protein dimerization activity"/>
    <property type="evidence" value="ECO:0007669"/>
    <property type="project" value="InterPro"/>
</dbReference>
<evidence type="ECO:0000256" key="8">
    <source>
        <dbReference type="ARBA" id="ARBA00023012"/>
    </source>
</evidence>
<feature type="transmembrane region" description="Helical" evidence="10">
    <location>
        <begin position="167"/>
        <end position="186"/>
    </location>
</feature>
<keyword evidence="10" id="KW-1133">Transmembrane helix</keyword>
<evidence type="ECO:0000313" key="14">
    <source>
        <dbReference type="Proteomes" id="UP000034196"/>
    </source>
</evidence>
<keyword evidence="4" id="KW-0808">Transferase</keyword>
<feature type="domain" description="Signal transduction histidine kinase subgroup 3 dimerisation and phosphoacceptor" evidence="12">
    <location>
        <begin position="215"/>
        <end position="277"/>
    </location>
</feature>
<evidence type="ECO:0000256" key="7">
    <source>
        <dbReference type="ARBA" id="ARBA00022840"/>
    </source>
</evidence>
<keyword evidence="7" id="KW-0067">ATP-binding</keyword>
<dbReference type="EC" id="2.7.13.3" evidence="2"/>
<dbReference type="STRING" id="1428628.WN71_015575"/>
<dbReference type="SUPFAM" id="SSF55874">
    <property type="entry name" value="ATPase domain of HSP90 chaperone/DNA topoisomerase II/histidine kinase"/>
    <property type="match status" value="1"/>
</dbReference>
<keyword evidence="10" id="KW-0812">Transmembrane</keyword>
<feature type="region of interest" description="Disordered" evidence="9">
    <location>
        <begin position="282"/>
        <end position="303"/>
    </location>
</feature>
<dbReference type="Pfam" id="PF02518">
    <property type="entry name" value="HATPase_c"/>
    <property type="match status" value="1"/>
</dbReference>
<evidence type="ECO:0000256" key="4">
    <source>
        <dbReference type="ARBA" id="ARBA00022679"/>
    </source>
</evidence>
<dbReference type="PANTHER" id="PTHR24421">
    <property type="entry name" value="NITRATE/NITRITE SENSOR PROTEIN NARX-RELATED"/>
    <property type="match status" value="1"/>
</dbReference>
<dbReference type="GO" id="GO:0000155">
    <property type="term" value="F:phosphorelay sensor kinase activity"/>
    <property type="evidence" value="ECO:0007669"/>
    <property type="project" value="InterPro"/>
</dbReference>
<proteinExistence type="predicted"/>
<evidence type="ECO:0000256" key="1">
    <source>
        <dbReference type="ARBA" id="ARBA00000085"/>
    </source>
</evidence>
<evidence type="ECO:0000256" key="10">
    <source>
        <dbReference type="SAM" id="Phobius"/>
    </source>
</evidence>
<dbReference type="Gene3D" id="1.20.5.1930">
    <property type="match status" value="1"/>
</dbReference>
<dbReference type="OrthoDB" id="227596at2"/>
<evidence type="ECO:0000259" key="12">
    <source>
        <dbReference type="Pfam" id="PF07730"/>
    </source>
</evidence>
<dbReference type="InterPro" id="IPR003594">
    <property type="entry name" value="HATPase_dom"/>
</dbReference>
<keyword evidence="10" id="KW-0472">Membrane</keyword>
<keyword evidence="5" id="KW-0547">Nucleotide-binding</keyword>
<keyword evidence="3" id="KW-0597">Phosphoprotein</keyword>
<evidence type="ECO:0000256" key="5">
    <source>
        <dbReference type="ARBA" id="ARBA00022741"/>
    </source>
</evidence>